<dbReference type="Gene3D" id="1.20.140.10">
    <property type="entry name" value="Butyryl-CoA Dehydrogenase, subunit A, domain 3"/>
    <property type="match status" value="1"/>
</dbReference>
<dbReference type="EMBL" id="CP015583">
    <property type="protein sequence ID" value="APT57650.1"/>
    <property type="molecule type" value="Genomic_DNA"/>
</dbReference>
<dbReference type="InterPro" id="IPR046373">
    <property type="entry name" value="Acyl-CoA_Oxase/DH_mid-dom_sf"/>
</dbReference>
<proteinExistence type="predicted"/>
<sequence>MNHQPLPRPGFASRTALPTMPASQAEMLERLDALLPGMEERAARLDEEGGLPGEDVAVLGAAGMLAAPLPRALGGLGWGSEPGGAAPLMRALRRIGRASLPLGRLFEGHVNALRLVAAYGTPEQAEEAAADAWAGRLFGVWAAEVPERGLVLEEGMRRLRGGKIWCSGAGLVERALVPARAPDGVRMLLLPLPVGTGRADLSVWTASGMRASATGNVDFGGMEVGPGALIGPPETYFAQPGFSGGAWRFLAVHLGGIEAVVEALRRHLAATGRGGDPHQQARLGLALAEAETARLWVQEAARLAEGPEAGDPEAPDDAGGEAAARIVAYVDLARGAVERAGLAALELAQRSIGLGAFLRPAPVERIARDLATYLRQPGPDRALTSAAQHALARTDAVGDLWGR</sequence>
<dbReference type="GO" id="GO:0050660">
    <property type="term" value="F:flavin adenine dinucleotide binding"/>
    <property type="evidence" value="ECO:0007669"/>
    <property type="project" value="InterPro"/>
</dbReference>
<dbReference type="InterPro" id="IPR013786">
    <property type="entry name" value="AcylCoA_DH/ox_N"/>
</dbReference>
<dbReference type="SUPFAM" id="SSF47203">
    <property type="entry name" value="Acyl-CoA dehydrogenase C-terminal domain-like"/>
    <property type="match status" value="1"/>
</dbReference>
<gene>
    <name evidence="3" type="ORF">RGI145_11575</name>
</gene>
<name>A0A1L7AG10_9PROT</name>
<dbReference type="PANTHER" id="PTHR48083">
    <property type="entry name" value="MEDIUM-CHAIN SPECIFIC ACYL-COA DEHYDROGENASE, MITOCHONDRIAL-RELATED"/>
    <property type="match status" value="1"/>
</dbReference>
<organism evidence="3 4">
    <name type="scientific">Roseomonas gilardii</name>
    <dbReference type="NCBI Taxonomy" id="257708"/>
    <lineage>
        <taxon>Bacteria</taxon>
        <taxon>Pseudomonadati</taxon>
        <taxon>Pseudomonadota</taxon>
        <taxon>Alphaproteobacteria</taxon>
        <taxon>Acetobacterales</taxon>
        <taxon>Roseomonadaceae</taxon>
        <taxon>Roseomonas</taxon>
    </lineage>
</organism>
<dbReference type="SUPFAM" id="SSF56645">
    <property type="entry name" value="Acyl-CoA dehydrogenase NM domain-like"/>
    <property type="match status" value="1"/>
</dbReference>
<evidence type="ECO:0000313" key="4">
    <source>
        <dbReference type="Proteomes" id="UP000185494"/>
    </source>
</evidence>
<dbReference type="GO" id="GO:0033539">
    <property type="term" value="P:fatty acid beta-oxidation using acyl-CoA dehydrogenase"/>
    <property type="evidence" value="ECO:0007669"/>
    <property type="project" value="TreeGrafter"/>
</dbReference>
<evidence type="ECO:0000259" key="2">
    <source>
        <dbReference type="Pfam" id="PF02771"/>
    </source>
</evidence>
<evidence type="ECO:0000313" key="3">
    <source>
        <dbReference type="EMBL" id="APT57650.1"/>
    </source>
</evidence>
<feature type="domain" description="Acyl-CoA dehydrogenase/oxidase N-terminal" evidence="2">
    <location>
        <begin position="39"/>
        <end position="128"/>
    </location>
</feature>
<dbReference type="PANTHER" id="PTHR48083:SF37">
    <property type="entry name" value="DEHYDROGENASE, PUTATIVE-RELATED"/>
    <property type="match status" value="1"/>
</dbReference>
<dbReference type="AlphaFoldDB" id="A0A1L7AG10"/>
<dbReference type="STRING" id="257708.RGI145_11575"/>
<evidence type="ECO:0000256" key="1">
    <source>
        <dbReference type="ARBA" id="ARBA00023002"/>
    </source>
</evidence>
<dbReference type="eggNOG" id="COG1960">
    <property type="taxonomic scope" value="Bacteria"/>
</dbReference>
<keyword evidence="1" id="KW-0560">Oxidoreductase</keyword>
<reference evidence="3 4" key="1">
    <citation type="submission" date="2016-05" db="EMBL/GenBank/DDBJ databases">
        <title>Complete Genome and Methylome Analysis of Psychrotrophic Bacterial Isolates from Antarctic Lake Untersee.</title>
        <authorList>
            <person name="Fomenkov A."/>
            <person name="Akimov V.N."/>
            <person name="Vasilyeva L.V."/>
            <person name="Andersen D."/>
            <person name="Vincze T."/>
            <person name="Roberts R.J."/>
        </authorList>
    </citation>
    <scope>NUCLEOTIDE SEQUENCE [LARGE SCALE GENOMIC DNA]</scope>
    <source>
        <strain evidence="3 4">U14-5</strain>
    </source>
</reference>
<dbReference type="Gene3D" id="1.10.540.10">
    <property type="entry name" value="Acyl-CoA dehydrogenase/oxidase, N-terminal domain"/>
    <property type="match status" value="1"/>
</dbReference>
<dbReference type="InterPro" id="IPR037069">
    <property type="entry name" value="AcylCoA_DH/ox_N_sf"/>
</dbReference>
<dbReference type="InterPro" id="IPR036250">
    <property type="entry name" value="AcylCo_DH-like_C"/>
</dbReference>
<dbReference type="RefSeq" id="WP_075798474.1">
    <property type="nucleotide sequence ID" value="NZ_CP015583.1"/>
</dbReference>
<dbReference type="KEGG" id="rgi:RGI145_11575"/>
<dbReference type="Gene3D" id="2.40.110.10">
    <property type="entry name" value="Butyryl-CoA Dehydrogenase, subunit A, domain 2"/>
    <property type="match status" value="1"/>
</dbReference>
<dbReference type="Proteomes" id="UP000185494">
    <property type="component" value="Chromosome 1"/>
</dbReference>
<accession>A0A1L7AG10</accession>
<protein>
    <submittedName>
        <fullName evidence="3">Acyl-CoA dehydrogenase</fullName>
    </submittedName>
</protein>
<dbReference type="GO" id="GO:0005737">
    <property type="term" value="C:cytoplasm"/>
    <property type="evidence" value="ECO:0007669"/>
    <property type="project" value="TreeGrafter"/>
</dbReference>
<dbReference type="GO" id="GO:0003995">
    <property type="term" value="F:acyl-CoA dehydrogenase activity"/>
    <property type="evidence" value="ECO:0007669"/>
    <property type="project" value="TreeGrafter"/>
</dbReference>
<dbReference type="InterPro" id="IPR050741">
    <property type="entry name" value="Acyl-CoA_dehydrogenase"/>
</dbReference>
<dbReference type="Pfam" id="PF02771">
    <property type="entry name" value="Acyl-CoA_dh_N"/>
    <property type="match status" value="1"/>
</dbReference>
<dbReference type="InterPro" id="IPR009100">
    <property type="entry name" value="AcylCoA_DH/oxidase_NM_dom_sf"/>
</dbReference>